<comment type="similarity">
    <text evidence="2">Belongs to the PA-phosphatase related phosphoesterase family.</text>
</comment>
<dbReference type="GO" id="GO:0008195">
    <property type="term" value="F:phosphatidate phosphatase activity"/>
    <property type="evidence" value="ECO:0007669"/>
    <property type="project" value="TreeGrafter"/>
</dbReference>
<dbReference type="InterPro" id="IPR000326">
    <property type="entry name" value="PAP2/HPO"/>
</dbReference>
<sequence>MSSASASHPAPHSYRRTPSLAVLLKYQSMSSVADAVRFCFPTAPIGPEAETDFPLYARNESQLARGKVRHEEEERIASPVQATFKAICASYAPDWIIVFVLWAVLVILDRSGGHKREFSLNDISIQHSFAEHERVPPVLLVFFSIVVPLLVLVPLSSLIARNAWDTHNSVLGLLMSYTMTGVVTQIIKMSVGRPRPDLIARCMPVEGAMDHPVFGLSNVSICTNTNAFILDDGFKSFPSGHSSMSFAGLGFLSLYLAGKMHLWDNGGHRTRAWAALSPLLGAAMVAISRTEDNRHHWQDVLVGSILGLFIAWVAYRTYYPPLSHSQCHLPLAPRTDPDNYQDFPLDDEEQGRGEARDRVRLLSEETDGQAREDEAAWQPTGR</sequence>
<reference evidence="9 10" key="1">
    <citation type="submission" date="2017-06" db="EMBL/GenBank/DDBJ databases">
        <title>Global population genomics of the pathogenic fungus Cryptococcus neoformans var. grubii.</title>
        <authorList>
            <person name="Cuomo C."/>
            <person name="Litvintseva A."/>
            <person name="Chen Y."/>
            <person name="Young S."/>
            <person name="Zeng Q."/>
            <person name="Chapman S."/>
            <person name="Gujja S."/>
            <person name="Saif S."/>
            <person name="Birren B."/>
        </authorList>
    </citation>
    <scope>NUCLEOTIDE SEQUENCE [LARGE SCALE GENOMIC DNA]</scope>
    <source>
        <strain evidence="9 10">Tu259-1</strain>
    </source>
</reference>
<dbReference type="Proteomes" id="UP000199727">
    <property type="component" value="Unassembled WGS sequence"/>
</dbReference>
<evidence type="ECO:0000256" key="6">
    <source>
        <dbReference type="SAM" id="MobiDB-lite"/>
    </source>
</evidence>
<evidence type="ECO:0000256" key="5">
    <source>
        <dbReference type="ARBA" id="ARBA00023136"/>
    </source>
</evidence>
<dbReference type="GO" id="GO:0016020">
    <property type="term" value="C:membrane"/>
    <property type="evidence" value="ECO:0007669"/>
    <property type="project" value="UniProtKB-SubCell"/>
</dbReference>
<evidence type="ECO:0000256" key="4">
    <source>
        <dbReference type="ARBA" id="ARBA00022989"/>
    </source>
</evidence>
<dbReference type="GO" id="GO:0046839">
    <property type="term" value="P:phospholipid dephosphorylation"/>
    <property type="evidence" value="ECO:0007669"/>
    <property type="project" value="TreeGrafter"/>
</dbReference>
<keyword evidence="3 7" id="KW-0812">Transmembrane</keyword>
<feature type="domain" description="Phosphatidic acid phosphatase type 2/haloperoxidase" evidence="8">
    <location>
        <begin position="168"/>
        <end position="315"/>
    </location>
</feature>
<dbReference type="Gene3D" id="1.20.144.10">
    <property type="entry name" value="Phosphatidic acid phosphatase type 2/haloperoxidase"/>
    <property type="match status" value="1"/>
</dbReference>
<dbReference type="AlphaFoldDB" id="A0A854QQU1"/>
<evidence type="ECO:0000256" key="2">
    <source>
        <dbReference type="ARBA" id="ARBA00008816"/>
    </source>
</evidence>
<dbReference type="OrthoDB" id="8907274at2759"/>
<evidence type="ECO:0000256" key="1">
    <source>
        <dbReference type="ARBA" id="ARBA00004141"/>
    </source>
</evidence>
<evidence type="ECO:0000256" key="3">
    <source>
        <dbReference type="ARBA" id="ARBA00022692"/>
    </source>
</evidence>
<evidence type="ECO:0000313" key="9">
    <source>
        <dbReference type="EMBL" id="OXG29147.1"/>
    </source>
</evidence>
<dbReference type="PANTHER" id="PTHR10165:SF35">
    <property type="entry name" value="RE23632P"/>
    <property type="match status" value="1"/>
</dbReference>
<dbReference type="EMBL" id="AMKT01000010">
    <property type="protein sequence ID" value="OXG29147.1"/>
    <property type="molecule type" value="Genomic_DNA"/>
</dbReference>
<evidence type="ECO:0000256" key="7">
    <source>
        <dbReference type="SAM" id="Phobius"/>
    </source>
</evidence>
<comment type="subcellular location">
    <subcellularLocation>
        <location evidence="1">Membrane</location>
        <topology evidence="1">Multi-pass membrane protein</topology>
    </subcellularLocation>
</comment>
<name>A0A854QQU1_CRYNE</name>
<accession>A0A854QQU1</accession>
<feature type="region of interest" description="Disordered" evidence="6">
    <location>
        <begin position="338"/>
        <end position="382"/>
    </location>
</feature>
<dbReference type="FunFam" id="1.20.144.10:FF:000017">
    <property type="entry name" value="Diacylglycerol pyrophosphate phosphatase 1"/>
    <property type="match status" value="1"/>
</dbReference>
<feature type="transmembrane region" description="Helical" evidence="7">
    <location>
        <begin position="138"/>
        <end position="158"/>
    </location>
</feature>
<dbReference type="InterPro" id="IPR043216">
    <property type="entry name" value="PAP-like"/>
</dbReference>
<keyword evidence="5 7" id="KW-0472">Membrane</keyword>
<evidence type="ECO:0000313" key="10">
    <source>
        <dbReference type="Proteomes" id="UP000199727"/>
    </source>
</evidence>
<gene>
    <name evidence="9" type="ORF">C361_00803</name>
</gene>
<dbReference type="CDD" id="cd03390">
    <property type="entry name" value="PAP2_containing_1_like"/>
    <property type="match status" value="1"/>
</dbReference>
<feature type="transmembrane region" description="Helical" evidence="7">
    <location>
        <begin position="170"/>
        <end position="187"/>
    </location>
</feature>
<dbReference type="SMART" id="SM00014">
    <property type="entry name" value="acidPPc"/>
    <property type="match status" value="1"/>
</dbReference>
<protein>
    <submittedName>
        <fullName evidence="9">PAP2 domain-containing protein</fullName>
    </submittedName>
</protein>
<organism evidence="9 10">
    <name type="scientific">Cryptococcus neoformans Tu259-1</name>
    <dbReference type="NCBI Taxonomy" id="1230072"/>
    <lineage>
        <taxon>Eukaryota</taxon>
        <taxon>Fungi</taxon>
        <taxon>Dikarya</taxon>
        <taxon>Basidiomycota</taxon>
        <taxon>Agaricomycotina</taxon>
        <taxon>Tremellomycetes</taxon>
        <taxon>Tremellales</taxon>
        <taxon>Cryptococcaceae</taxon>
        <taxon>Cryptococcus</taxon>
        <taxon>Cryptococcus neoformans species complex</taxon>
    </lineage>
</organism>
<dbReference type="InterPro" id="IPR036938">
    <property type="entry name" value="PAP2/HPO_sf"/>
</dbReference>
<feature type="compositionally biased region" description="Basic and acidic residues" evidence="6">
    <location>
        <begin position="350"/>
        <end position="374"/>
    </location>
</feature>
<dbReference type="Pfam" id="PF01569">
    <property type="entry name" value="PAP2"/>
    <property type="match status" value="1"/>
</dbReference>
<dbReference type="PANTHER" id="PTHR10165">
    <property type="entry name" value="LIPID PHOSPHATE PHOSPHATASE"/>
    <property type="match status" value="1"/>
</dbReference>
<feature type="transmembrane region" description="Helical" evidence="7">
    <location>
        <begin position="300"/>
        <end position="319"/>
    </location>
</feature>
<keyword evidence="4 7" id="KW-1133">Transmembrane helix</keyword>
<proteinExistence type="inferred from homology"/>
<dbReference type="GO" id="GO:0006644">
    <property type="term" value="P:phospholipid metabolic process"/>
    <property type="evidence" value="ECO:0007669"/>
    <property type="project" value="InterPro"/>
</dbReference>
<dbReference type="SUPFAM" id="SSF48317">
    <property type="entry name" value="Acid phosphatase/Vanadium-dependent haloperoxidase"/>
    <property type="match status" value="1"/>
</dbReference>
<feature type="transmembrane region" description="Helical" evidence="7">
    <location>
        <begin position="91"/>
        <end position="108"/>
    </location>
</feature>
<evidence type="ECO:0000259" key="8">
    <source>
        <dbReference type="SMART" id="SM00014"/>
    </source>
</evidence>
<comment type="caution">
    <text evidence="9">The sequence shown here is derived from an EMBL/GenBank/DDBJ whole genome shotgun (WGS) entry which is preliminary data.</text>
</comment>